<evidence type="ECO:0000259" key="1">
    <source>
        <dbReference type="Pfam" id="PF05099"/>
    </source>
</evidence>
<dbReference type="AlphaFoldDB" id="A0A556MGM9"/>
<dbReference type="Pfam" id="PF05099">
    <property type="entry name" value="TerB"/>
    <property type="match status" value="1"/>
</dbReference>
<evidence type="ECO:0000313" key="3">
    <source>
        <dbReference type="Proteomes" id="UP000316008"/>
    </source>
</evidence>
<name>A0A556MGM9_9FLAO</name>
<protein>
    <recommendedName>
        <fullName evidence="1">Co-chaperone DjlA N-terminal domain-containing protein</fullName>
    </recommendedName>
</protein>
<dbReference type="OrthoDB" id="981083at2"/>
<dbReference type="Gene3D" id="1.10.3680.10">
    <property type="entry name" value="TerB-like"/>
    <property type="match status" value="1"/>
</dbReference>
<evidence type="ECO:0000313" key="2">
    <source>
        <dbReference type="EMBL" id="TSJ39094.1"/>
    </source>
</evidence>
<feature type="domain" description="Co-chaperone DjlA N-terminal" evidence="1">
    <location>
        <begin position="23"/>
        <end position="115"/>
    </location>
</feature>
<dbReference type="InterPro" id="IPR029024">
    <property type="entry name" value="TerB-like"/>
</dbReference>
<dbReference type="EMBL" id="VLPL01000012">
    <property type="protein sequence ID" value="TSJ39094.1"/>
    <property type="molecule type" value="Genomic_DNA"/>
</dbReference>
<dbReference type="SUPFAM" id="SSF158682">
    <property type="entry name" value="TerB-like"/>
    <property type="match status" value="1"/>
</dbReference>
<dbReference type="InterPro" id="IPR007791">
    <property type="entry name" value="DjlA_N"/>
</dbReference>
<sequence>MSSLSHFFDSGEQARQKSHFRNLIMLARIDGNVSFAENQLLKKIATKLSLTEEQVTEICENPDDYPFIPPVTREERYERFIQLIQLLVVDGNMDANETKLVRRLGVELGFTPERIDEKFPIILEHLRKGMDREEVLKIVI</sequence>
<dbReference type="RefSeq" id="WP_144334633.1">
    <property type="nucleotide sequence ID" value="NZ_VLPL01000012.1"/>
</dbReference>
<comment type="caution">
    <text evidence="2">The sequence shown here is derived from an EMBL/GenBank/DDBJ whole genome shotgun (WGS) entry which is preliminary data.</text>
</comment>
<accession>A0A556MGM9</accession>
<keyword evidence="3" id="KW-1185">Reference proteome</keyword>
<dbReference type="Proteomes" id="UP000316008">
    <property type="component" value="Unassembled WGS sequence"/>
</dbReference>
<gene>
    <name evidence="2" type="ORF">FO442_18140</name>
</gene>
<organism evidence="2 3">
    <name type="scientific">Fluviicola chungangensis</name>
    <dbReference type="NCBI Taxonomy" id="2597671"/>
    <lineage>
        <taxon>Bacteria</taxon>
        <taxon>Pseudomonadati</taxon>
        <taxon>Bacteroidota</taxon>
        <taxon>Flavobacteriia</taxon>
        <taxon>Flavobacteriales</taxon>
        <taxon>Crocinitomicaceae</taxon>
        <taxon>Fluviicola</taxon>
    </lineage>
</organism>
<reference evidence="2 3" key="1">
    <citation type="submission" date="2019-07" db="EMBL/GenBank/DDBJ databases">
        <authorList>
            <person name="Huq M.A."/>
        </authorList>
    </citation>
    <scope>NUCLEOTIDE SEQUENCE [LARGE SCALE GENOMIC DNA]</scope>
    <source>
        <strain evidence="2 3">MAH-3</strain>
    </source>
</reference>
<proteinExistence type="predicted"/>